<dbReference type="Proteomes" id="UP001177023">
    <property type="component" value="Unassembled WGS sequence"/>
</dbReference>
<comment type="caution">
    <text evidence="2">The sequence shown here is derived from an EMBL/GenBank/DDBJ whole genome shotgun (WGS) entry which is preliminary data.</text>
</comment>
<organism evidence="2 3">
    <name type="scientific">Mesorhabditis spiculigera</name>
    <dbReference type="NCBI Taxonomy" id="96644"/>
    <lineage>
        <taxon>Eukaryota</taxon>
        <taxon>Metazoa</taxon>
        <taxon>Ecdysozoa</taxon>
        <taxon>Nematoda</taxon>
        <taxon>Chromadorea</taxon>
        <taxon>Rhabditida</taxon>
        <taxon>Rhabditina</taxon>
        <taxon>Rhabditomorpha</taxon>
        <taxon>Rhabditoidea</taxon>
        <taxon>Rhabditidae</taxon>
        <taxon>Mesorhabditinae</taxon>
        <taxon>Mesorhabditis</taxon>
    </lineage>
</organism>
<reference evidence="2" key="1">
    <citation type="submission" date="2023-06" db="EMBL/GenBank/DDBJ databases">
        <authorList>
            <person name="Delattre M."/>
        </authorList>
    </citation>
    <scope>NUCLEOTIDE SEQUENCE</scope>
    <source>
        <strain evidence="2">AF72</strain>
    </source>
</reference>
<keyword evidence="1" id="KW-0812">Transmembrane</keyword>
<feature type="transmembrane region" description="Helical" evidence="1">
    <location>
        <begin position="222"/>
        <end position="244"/>
    </location>
</feature>
<keyword evidence="3" id="KW-1185">Reference proteome</keyword>
<evidence type="ECO:0000256" key="1">
    <source>
        <dbReference type="SAM" id="Phobius"/>
    </source>
</evidence>
<accession>A0AA36CPL3</accession>
<evidence type="ECO:0000313" key="2">
    <source>
        <dbReference type="EMBL" id="CAJ0572465.1"/>
    </source>
</evidence>
<feature type="non-terminal residue" evidence="2">
    <location>
        <position position="279"/>
    </location>
</feature>
<sequence length="279" mass="30974">MPTSTTVSPATSTQSADSDLVAHFVPSTTDVAVTIAYFVIAITAASLNAIACIIVVRNTRVNSGIKIILSINRFSAVAYMGRYYTRLKRLLYVEFILLPLIPVTLMTLGTFYDGNCRFFHPLAYAVYNIGDFFLTMIPTLNWTIFALLIVAISLDTYTLLMLRIRLSQTNFKSNHGGNFTRTDMQLSKQMVATQGSGLFYLCISFVHQYTPAKLTLQPTVSFIANMFIPACFSCYIGLLTIIFLRQKKVLVLEKAKEAAAAPTSTSQAPLSLKWSTTHR</sequence>
<dbReference type="AlphaFoldDB" id="A0AA36CPL3"/>
<gene>
    <name evidence="2" type="ORF">MSPICULIGERA_LOCUS10849</name>
</gene>
<keyword evidence="1" id="KW-1133">Transmembrane helix</keyword>
<name>A0AA36CPL3_9BILA</name>
<evidence type="ECO:0000313" key="3">
    <source>
        <dbReference type="Proteomes" id="UP001177023"/>
    </source>
</evidence>
<feature type="transmembrane region" description="Helical" evidence="1">
    <location>
        <begin position="90"/>
        <end position="112"/>
    </location>
</feature>
<feature type="transmembrane region" description="Helical" evidence="1">
    <location>
        <begin position="191"/>
        <end position="210"/>
    </location>
</feature>
<evidence type="ECO:0008006" key="4">
    <source>
        <dbReference type="Google" id="ProtNLM"/>
    </source>
</evidence>
<dbReference type="EMBL" id="CATQJA010002598">
    <property type="protein sequence ID" value="CAJ0572465.1"/>
    <property type="molecule type" value="Genomic_DNA"/>
</dbReference>
<keyword evidence="1" id="KW-0472">Membrane</keyword>
<feature type="transmembrane region" description="Helical" evidence="1">
    <location>
        <begin position="142"/>
        <end position="162"/>
    </location>
</feature>
<feature type="transmembrane region" description="Helical" evidence="1">
    <location>
        <begin position="35"/>
        <end position="56"/>
    </location>
</feature>
<protein>
    <recommendedName>
        <fullName evidence="4">G protein-coupled receptor</fullName>
    </recommendedName>
</protein>
<proteinExistence type="predicted"/>